<name>A0ABV2HFC4_9HYPH</name>
<evidence type="ECO:0008006" key="3">
    <source>
        <dbReference type="Google" id="ProtNLM"/>
    </source>
</evidence>
<proteinExistence type="predicted"/>
<dbReference type="PROSITE" id="PS51257">
    <property type="entry name" value="PROKAR_LIPOPROTEIN"/>
    <property type="match status" value="1"/>
</dbReference>
<evidence type="ECO:0000313" key="2">
    <source>
        <dbReference type="Proteomes" id="UP001549086"/>
    </source>
</evidence>
<reference evidence="1 2" key="1">
    <citation type="submission" date="2024-06" db="EMBL/GenBank/DDBJ databases">
        <title>Genomic Encyclopedia of Type Strains, Phase IV (KMG-IV): sequencing the most valuable type-strain genomes for metagenomic binning, comparative biology and taxonomic classification.</title>
        <authorList>
            <person name="Goeker M."/>
        </authorList>
    </citation>
    <scope>NUCLEOTIDE SEQUENCE [LARGE SCALE GENOMIC DNA]</scope>
    <source>
        <strain evidence="1 2">DSM 23649</strain>
    </source>
</reference>
<organism evidence="1 2">
    <name type="scientific">Bartonella silvatica</name>
    <dbReference type="NCBI Taxonomy" id="357760"/>
    <lineage>
        <taxon>Bacteria</taxon>
        <taxon>Pseudomonadati</taxon>
        <taxon>Pseudomonadota</taxon>
        <taxon>Alphaproteobacteria</taxon>
        <taxon>Hyphomicrobiales</taxon>
        <taxon>Bartonellaceae</taxon>
        <taxon>Bartonella</taxon>
    </lineage>
</organism>
<accession>A0ABV2HFC4</accession>
<sequence>MSKYLFLPPLVLAAGCASLGSYSSNFVDQNLTKKQAKTVADNFISDIKSHLPAATTTLIIKKNNTADNFTSLFINQLRQNGYNVIYTDQPQKQKNIGMVLSYRIQLNSNVIVSLIQYYVDGEPYAGISTHPK</sequence>
<dbReference type="RefSeq" id="WP_354188633.1">
    <property type="nucleotide sequence ID" value="NZ_JBEPLI010000001.1"/>
</dbReference>
<comment type="caution">
    <text evidence="1">The sequence shown here is derived from an EMBL/GenBank/DDBJ whole genome shotgun (WGS) entry which is preliminary data.</text>
</comment>
<gene>
    <name evidence="1" type="ORF">ABID23_000326</name>
</gene>
<evidence type="ECO:0000313" key="1">
    <source>
        <dbReference type="EMBL" id="MET3589256.1"/>
    </source>
</evidence>
<keyword evidence="2" id="KW-1185">Reference proteome</keyword>
<dbReference type="EMBL" id="JBEPLI010000001">
    <property type="protein sequence ID" value="MET3589256.1"/>
    <property type="molecule type" value="Genomic_DNA"/>
</dbReference>
<protein>
    <recommendedName>
        <fullName evidence="3">Conjugal transfer protein TrbH</fullName>
    </recommendedName>
</protein>
<dbReference type="Proteomes" id="UP001549086">
    <property type="component" value="Unassembled WGS sequence"/>
</dbReference>